<evidence type="ECO:0000313" key="4">
    <source>
        <dbReference type="Proteomes" id="UP001220610"/>
    </source>
</evidence>
<dbReference type="PANTHER" id="PTHR43794:SF11">
    <property type="entry name" value="AMIDOHYDROLASE-RELATED DOMAIN-CONTAINING PROTEIN"/>
    <property type="match status" value="1"/>
</dbReference>
<dbReference type="GO" id="GO:0016787">
    <property type="term" value="F:hydrolase activity"/>
    <property type="evidence" value="ECO:0007669"/>
    <property type="project" value="UniProtKB-KW"/>
</dbReference>
<evidence type="ECO:0000256" key="1">
    <source>
        <dbReference type="ARBA" id="ARBA00022801"/>
    </source>
</evidence>
<reference evidence="3" key="1">
    <citation type="submission" date="2023-03" db="EMBL/GenBank/DDBJ databases">
        <title>Andean soil-derived lignocellulolytic bacterial consortium as a source of novel taxa and putative plastic-active enzymes.</title>
        <authorList>
            <person name="Diaz-Garcia L."/>
            <person name="Chuvochina M."/>
            <person name="Feuerriegel G."/>
            <person name="Bunk B."/>
            <person name="Sproer C."/>
            <person name="Streit W.R."/>
            <person name="Rodriguez L.M."/>
            <person name="Overmann J."/>
            <person name="Jimenez D.J."/>
        </authorList>
    </citation>
    <scope>NUCLEOTIDE SEQUENCE</scope>
    <source>
        <strain evidence="3">MAG 7</strain>
    </source>
</reference>
<protein>
    <submittedName>
        <fullName evidence="3">Amidohydrolase family protein</fullName>
    </submittedName>
</protein>
<organism evidence="3 4">
    <name type="scientific">Candidatus Pseudobacter hemicellulosilyticus</name>
    <dbReference type="NCBI Taxonomy" id="3121375"/>
    <lineage>
        <taxon>Bacteria</taxon>
        <taxon>Pseudomonadati</taxon>
        <taxon>Bacteroidota</taxon>
        <taxon>Chitinophagia</taxon>
        <taxon>Chitinophagales</taxon>
        <taxon>Chitinophagaceae</taxon>
        <taxon>Pseudobacter</taxon>
    </lineage>
</organism>
<dbReference type="InterPro" id="IPR006680">
    <property type="entry name" value="Amidohydro-rel"/>
</dbReference>
<dbReference type="SUPFAM" id="SSF51556">
    <property type="entry name" value="Metallo-dependent hydrolases"/>
    <property type="match status" value="1"/>
</dbReference>
<dbReference type="Gene3D" id="3.20.20.140">
    <property type="entry name" value="Metal-dependent hydrolases"/>
    <property type="match status" value="1"/>
</dbReference>
<dbReference type="PANTHER" id="PTHR43794">
    <property type="entry name" value="AMINOHYDROLASE SSNA-RELATED"/>
    <property type="match status" value="1"/>
</dbReference>
<name>A0AAJ5WZJ6_9BACT</name>
<sequence>MRYRKFTADNIFDGYQWRGSGQALILDATGQVLDLVPVSAAGDDIRSLPGTLCPGFVNTHCHLELSHLKGRIPPGTGMVDFLLSVMRQRSFPPEEIAGAIELAESGMIRSGIVAVGDICNTTDTLARKQGRGIFYHHFIETIGFVAAAAEQRFEQSKAVYDRFVAAFGAATCSMVPHAPYSVSPALLALINALPGNRLLSIHNQESKAETEFLLQGAGDFLRLYKALGVDLSGYKGAGRRSPEAYLPVLTNATALILVHDVETAAADLAYLQGGLNKTAATAAAPAMPGTTVMAGPVDTATANAASGPAIYFALCPNANLYIGNDLPDIPLLLAHNACISIGTDSLASNTQLNILEELKTIHRAYPQLAISTLLQWATLNGAQALQQTARFGSFEQGKKPGVVWLRGVGPDRLALDASSSIL</sequence>
<feature type="domain" description="Amidohydrolase-related" evidence="2">
    <location>
        <begin position="51"/>
        <end position="400"/>
    </location>
</feature>
<proteinExistence type="predicted"/>
<dbReference type="AlphaFoldDB" id="A0AAJ5WZJ6"/>
<keyword evidence="1" id="KW-0378">Hydrolase</keyword>
<dbReference type="InterPro" id="IPR032466">
    <property type="entry name" value="Metal_Hydrolase"/>
</dbReference>
<dbReference type="Pfam" id="PF01979">
    <property type="entry name" value="Amidohydro_1"/>
    <property type="match status" value="1"/>
</dbReference>
<evidence type="ECO:0000313" key="3">
    <source>
        <dbReference type="EMBL" id="WEK37305.1"/>
    </source>
</evidence>
<dbReference type="InterPro" id="IPR050287">
    <property type="entry name" value="MTA/SAH_deaminase"/>
</dbReference>
<accession>A0AAJ5WZJ6</accession>
<dbReference type="EMBL" id="CP119311">
    <property type="protein sequence ID" value="WEK37305.1"/>
    <property type="molecule type" value="Genomic_DNA"/>
</dbReference>
<gene>
    <name evidence="3" type="ORF">P0Y53_07315</name>
</gene>
<evidence type="ECO:0000259" key="2">
    <source>
        <dbReference type="Pfam" id="PF01979"/>
    </source>
</evidence>
<dbReference type="Proteomes" id="UP001220610">
    <property type="component" value="Chromosome"/>
</dbReference>